<evidence type="ECO:0000313" key="10">
    <source>
        <dbReference type="EMBL" id="PHX55754.1"/>
    </source>
</evidence>
<feature type="transmembrane region" description="Helical" evidence="9">
    <location>
        <begin position="74"/>
        <end position="96"/>
    </location>
</feature>
<dbReference type="OrthoDB" id="9808458at2"/>
<evidence type="ECO:0000256" key="9">
    <source>
        <dbReference type="SAM" id="Phobius"/>
    </source>
</evidence>
<dbReference type="PANTHER" id="PTHR43337:SF1">
    <property type="entry name" value="XANTHINE_URACIL PERMEASE C887.17-RELATED"/>
    <property type="match status" value="1"/>
</dbReference>
<dbReference type="Pfam" id="PF00860">
    <property type="entry name" value="Xan_ur_permease"/>
    <property type="match status" value="1"/>
</dbReference>
<keyword evidence="4 8" id="KW-1003">Cell membrane</keyword>
<dbReference type="InterPro" id="IPR006043">
    <property type="entry name" value="NCS2"/>
</dbReference>
<evidence type="ECO:0000313" key="11">
    <source>
        <dbReference type="Proteomes" id="UP000226442"/>
    </source>
</evidence>
<dbReference type="PIRSF" id="PIRSF005353">
    <property type="entry name" value="PbuG"/>
    <property type="match status" value="1"/>
</dbReference>
<keyword evidence="3 8" id="KW-0813">Transport</keyword>
<name>A0A2G4F1W4_9CYAN</name>
<comment type="similarity">
    <text evidence="2 8">Belongs to the nucleobase:cation symporter-2 (NCS2) (TC 2.A.40) family. Azg-like subfamily.</text>
</comment>
<protein>
    <submittedName>
        <fullName evidence="10">NCS2 family permease</fullName>
    </submittedName>
</protein>
<comment type="caution">
    <text evidence="10">The sequence shown here is derived from an EMBL/GenBank/DDBJ whole genome shotgun (WGS) entry which is preliminary data.</text>
</comment>
<feature type="transmembrane region" description="Helical" evidence="9">
    <location>
        <begin position="453"/>
        <end position="473"/>
    </location>
</feature>
<keyword evidence="7 8" id="KW-0472">Membrane</keyword>
<dbReference type="GO" id="GO:0005345">
    <property type="term" value="F:purine nucleobase transmembrane transporter activity"/>
    <property type="evidence" value="ECO:0007669"/>
    <property type="project" value="TreeGrafter"/>
</dbReference>
<gene>
    <name evidence="10" type="ORF">CP500_009110</name>
</gene>
<dbReference type="RefSeq" id="WP_096829520.1">
    <property type="nucleotide sequence ID" value="NZ_NXIB02000042.1"/>
</dbReference>
<evidence type="ECO:0000256" key="2">
    <source>
        <dbReference type="ARBA" id="ARBA00005697"/>
    </source>
</evidence>
<evidence type="ECO:0000256" key="6">
    <source>
        <dbReference type="ARBA" id="ARBA00022989"/>
    </source>
</evidence>
<accession>A0A2G4F1W4</accession>
<dbReference type="EMBL" id="NXIB02000042">
    <property type="protein sequence ID" value="PHX55754.1"/>
    <property type="molecule type" value="Genomic_DNA"/>
</dbReference>
<keyword evidence="6 8" id="KW-1133">Transmembrane helix</keyword>
<proteinExistence type="inferred from homology"/>
<feature type="transmembrane region" description="Helical" evidence="9">
    <location>
        <begin position="42"/>
        <end position="62"/>
    </location>
</feature>
<sequence length="478" mass="50829">MSADLEFQKPIPPKQSYTGWQAALAEFFQFDFYRTNFRTETIAGITTFMTMGYILVVNPIILSNAIFLQQPGDLFSQLAVATAVASAVGTFCMAILANYPFGLAPGMGTNAFFAFSVVIGLKIDWRLALSCVFVQGLIFMLLTLTDVRKLLIAAIPKSLKHATAGGIGLFIAYIGMSGDVVNGGAGLIVANPATKTAFGSLAEPNTLLAVAGLAMTAGLVVRGVRGALLFGIFGTAIWAWLFKVSPPPQGFFALPELPKDIFGQAFLGIANLNAENFIDWIAVLFVFLFVDIFDTIGTLTGVGMRAGYIGPDGELPRANKALMADAIGNTIGPIFGTSSVTTYVESVAGVAEGGRTGFTALVVAGLFTASLFFIPVFKAIPAFATTPTLVIVGAMMLAEVKEIPWDDMSEVIPAFLTIFLTPLTYSIAEGLSIGFIAYPIMKTCQGRAKEVSGGTWIVAGIFVIRFIFMSLRFHHSAA</sequence>
<evidence type="ECO:0000256" key="1">
    <source>
        <dbReference type="ARBA" id="ARBA00004651"/>
    </source>
</evidence>
<dbReference type="InterPro" id="IPR045018">
    <property type="entry name" value="Azg-like"/>
</dbReference>
<feature type="transmembrane region" description="Helical" evidence="9">
    <location>
        <begin position="412"/>
        <end position="441"/>
    </location>
</feature>
<dbReference type="GO" id="GO:0005886">
    <property type="term" value="C:plasma membrane"/>
    <property type="evidence" value="ECO:0007669"/>
    <property type="project" value="UniProtKB-SubCell"/>
</dbReference>
<evidence type="ECO:0000256" key="7">
    <source>
        <dbReference type="ARBA" id="ARBA00023136"/>
    </source>
</evidence>
<feature type="transmembrane region" description="Helical" evidence="9">
    <location>
        <begin position="380"/>
        <end position="400"/>
    </location>
</feature>
<dbReference type="PANTHER" id="PTHR43337">
    <property type="entry name" value="XANTHINE/URACIL PERMEASE C887.17-RELATED"/>
    <property type="match status" value="1"/>
</dbReference>
<dbReference type="Proteomes" id="UP000226442">
    <property type="component" value="Unassembled WGS sequence"/>
</dbReference>
<evidence type="ECO:0000256" key="5">
    <source>
        <dbReference type="ARBA" id="ARBA00022692"/>
    </source>
</evidence>
<dbReference type="InterPro" id="IPR026033">
    <property type="entry name" value="Azg-like_bact_archaea"/>
</dbReference>
<feature type="transmembrane region" description="Helical" evidence="9">
    <location>
        <begin position="356"/>
        <end position="374"/>
    </location>
</feature>
<feature type="transmembrane region" description="Helical" evidence="9">
    <location>
        <begin position="127"/>
        <end position="147"/>
    </location>
</feature>
<evidence type="ECO:0000256" key="3">
    <source>
        <dbReference type="ARBA" id="ARBA00022448"/>
    </source>
</evidence>
<keyword evidence="5 8" id="KW-0812">Transmembrane</keyword>
<organism evidence="10 11">
    <name type="scientific">Tychonema bourrellyi FEM_GT703</name>
    <dbReference type="NCBI Taxonomy" id="2040638"/>
    <lineage>
        <taxon>Bacteria</taxon>
        <taxon>Bacillati</taxon>
        <taxon>Cyanobacteriota</taxon>
        <taxon>Cyanophyceae</taxon>
        <taxon>Oscillatoriophycideae</taxon>
        <taxon>Oscillatoriales</taxon>
        <taxon>Microcoleaceae</taxon>
        <taxon>Tychonema</taxon>
    </lineage>
</organism>
<evidence type="ECO:0000256" key="8">
    <source>
        <dbReference type="PIRNR" id="PIRNR005353"/>
    </source>
</evidence>
<comment type="subcellular location">
    <subcellularLocation>
        <location evidence="1 8">Cell membrane</location>
        <topology evidence="1 8">Multi-pass membrane protein</topology>
    </subcellularLocation>
</comment>
<feature type="transmembrane region" description="Helical" evidence="9">
    <location>
        <begin position="277"/>
        <end position="296"/>
    </location>
</feature>
<feature type="transmembrane region" description="Helical" evidence="9">
    <location>
        <begin position="227"/>
        <end position="245"/>
    </location>
</feature>
<reference evidence="10" key="1">
    <citation type="submission" date="2017-10" db="EMBL/GenBank/DDBJ databases">
        <title>Draft genome sequence of the planktic cyanobacteria Tychonema bourrellyi isolated from alpine lentic freshwater.</title>
        <authorList>
            <person name="Tett A."/>
            <person name="Armanini F."/>
            <person name="Asnicar F."/>
            <person name="Boscaini A."/>
            <person name="Pasolli E."/>
            <person name="Zolfo M."/>
            <person name="Donati C."/>
            <person name="Salmaso N."/>
            <person name="Segata N."/>
        </authorList>
    </citation>
    <scope>NUCLEOTIDE SEQUENCE</scope>
    <source>
        <strain evidence="10">FEM_GT703</strain>
    </source>
</reference>
<evidence type="ECO:0000256" key="4">
    <source>
        <dbReference type="ARBA" id="ARBA00022475"/>
    </source>
</evidence>
<feature type="transmembrane region" description="Helical" evidence="9">
    <location>
        <begin position="103"/>
        <end position="121"/>
    </location>
</feature>
<dbReference type="AlphaFoldDB" id="A0A2G4F1W4"/>
<keyword evidence="11" id="KW-1185">Reference proteome</keyword>